<dbReference type="Proteomes" id="UP000007796">
    <property type="component" value="Unassembled WGS sequence"/>
</dbReference>
<feature type="transmembrane region" description="Helical" evidence="2">
    <location>
        <begin position="81"/>
        <end position="106"/>
    </location>
</feature>
<feature type="region of interest" description="Disordered" evidence="1">
    <location>
        <begin position="1"/>
        <end position="30"/>
    </location>
</feature>
<proteinExistence type="predicted"/>
<name>F0XKH3_GROCL</name>
<dbReference type="PANTHER" id="PTHR38705">
    <property type="entry name" value="PROTEIN RDS1"/>
    <property type="match status" value="1"/>
</dbReference>
<evidence type="ECO:0000256" key="1">
    <source>
        <dbReference type="SAM" id="MobiDB-lite"/>
    </source>
</evidence>
<evidence type="ECO:0000313" key="4">
    <source>
        <dbReference type="Proteomes" id="UP000007796"/>
    </source>
</evidence>
<dbReference type="eggNOG" id="ENOG502QSE0">
    <property type="taxonomic scope" value="Eukaryota"/>
</dbReference>
<dbReference type="OrthoDB" id="2098436at2759"/>
<keyword evidence="2" id="KW-0472">Membrane</keyword>
<sequence>MADDARDPLIEAAVERPDKEGNKPALRPTSSSTSKIFLACHTAGCISLAIALVFAVDGYNASDSSTPRSASGKFRFRVSDVTTLISAGLVIVKFFTTAWAAIAVWMCAYEVVHRTDPHLKSKQLSFMTRYKLPPWLRPPCKLPKGLRNWVVVFVLLSVFPQPFTSPLLSGAVDWNASSIRGTASVPVNSSDPAATDEYWYQYGIVMTERMSILRIAAGYAGLAWSDTSAVHENGTSSTGNGCRHVVNDDGLPVNSTLANSTVPCIQIQDISWATSEDQIPSLVAEYALSSSESLSLVNDTLFWYRSPGHATLYNTSNLWVSAYGLPDATLVSGALSLGLVIGHNYSGCENLAPNSFGDIGRLPQYKYHWAIGICLVFANVTLSAGVTTSAESRYISSRVVEDQTPIEDVVLRESVWTQNALWLLPDLMTLVSTMNSTSLSTWDNLDLYAENLIRQSYLAAWDSFQHTYDTDWAVSYATPREATIKATVSKIRAFSWLAISLLQTVGVTPSVVLYTAITEHGPYTGPSPLTTGAVSTVVLASSVPAAPPAADAYEYPADGKLHSNEPVPFTPSGGVGTNGSAPVYRVQSDFDYQSLALTLYQEWIELDLFHWGLAQFSVEDFEAYGLNAEDRFLLQHMADQEVGHATVVANLLGAQAPRPCAYSYPVSNVPEYVDFSQKLTRWGEAGVYGFLPHLNSGPAAQLLLQSITVEARQQMILRQFGGQFPMPEWHTVGIPQSWAWSLLAPYIASCPAGQTRLVWQNFPALHILNQPNAARINGTDVWNETTGGWANTLSTANVSAHELCVNATGTGFNCHPAITHNRSIPLSYAGRQVFLQWDAAGQKVGPNNSYVTSTNVKQPRFAAWTSQLNVTYTPLVNVSLADRTAYTFQPNASTWAGDPQVNGTMFIVLTDLDLHVTPYNLTALNPHVAAIAVYQAG</sequence>
<protein>
    <submittedName>
        <fullName evidence="3">Stress response protein</fullName>
    </submittedName>
</protein>
<dbReference type="Pfam" id="PF13668">
    <property type="entry name" value="Ferritin_2"/>
    <property type="match status" value="1"/>
</dbReference>
<accession>F0XKH3</accession>
<dbReference type="STRING" id="655863.F0XKH3"/>
<dbReference type="EMBL" id="GL629788">
    <property type="protein sequence ID" value="EFX01588.1"/>
    <property type="molecule type" value="Genomic_DNA"/>
</dbReference>
<feature type="compositionally biased region" description="Basic and acidic residues" evidence="1">
    <location>
        <begin position="1"/>
        <end position="22"/>
    </location>
</feature>
<keyword evidence="2" id="KW-0812">Transmembrane</keyword>
<dbReference type="GeneID" id="25981667"/>
<keyword evidence="4" id="KW-1185">Reference proteome</keyword>
<evidence type="ECO:0000256" key="2">
    <source>
        <dbReference type="SAM" id="Phobius"/>
    </source>
</evidence>
<dbReference type="AlphaFoldDB" id="F0XKH3"/>
<reference evidence="3 4" key="1">
    <citation type="journal article" date="2011" name="Proc. Natl. Acad. Sci. U.S.A.">
        <title>Genome and transcriptome analyses of the mountain pine beetle-fungal symbiont Grosmannia clavigera, a lodgepole pine pathogen.</title>
        <authorList>
            <person name="DiGuistini S."/>
            <person name="Wang Y."/>
            <person name="Liao N.Y."/>
            <person name="Taylor G."/>
            <person name="Tanguay P."/>
            <person name="Feau N."/>
            <person name="Henrissat B."/>
            <person name="Chan S.K."/>
            <person name="Hesse-Orce U."/>
            <person name="Alamouti S.M."/>
            <person name="Tsui C.K.M."/>
            <person name="Docking R.T."/>
            <person name="Levasseur A."/>
            <person name="Haridas S."/>
            <person name="Robertson G."/>
            <person name="Birol I."/>
            <person name="Holt R.A."/>
            <person name="Marra M.A."/>
            <person name="Hamelin R.C."/>
            <person name="Hirst M."/>
            <person name="Jones S.J.M."/>
            <person name="Bohlmann J."/>
            <person name="Breuil C."/>
        </authorList>
    </citation>
    <scope>NUCLEOTIDE SEQUENCE [LARGE SCALE GENOMIC DNA]</scope>
    <source>
        <strain evidence="4">kw1407 / UAMH 11150</strain>
    </source>
</reference>
<dbReference type="InParanoid" id="F0XKH3"/>
<dbReference type="RefSeq" id="XP_014171070.1">
    <property type="nucleotide sequence ID" value="XM_014315595.1"/>
</dbReference>
<organism evidence="4">
    <name type="scientific">Grosmannia clavigera (strain kw1407 / UAMH 11150)</name>
    <name type="common">Blue stain fungus</name>
    <name type="synonym">Graphiocladiella clavigera</name>
    <dbReference type="NCBI Taxonomy" id="655863"/>
    <lineage>
        <taxon>Eukaryota</taxon>
        <taxon>Fungi</taxon>
        <taxon>Dikarya</taxon>
        <taxon>Ascomycota</taxon>
        <taxon>Pezizomycotina</taxon>
        <taxon>Sordariomycetes</taxon>
        <taxon>Sordariomycetidae</taxon>
        <taxon>Ophiostomatales</taxon>
        <taxon>Ophiostomataceae</taxon>
        <taxon>Leptographium</taxon>
    </lineage>
</organism>
<dbReference type="PANTHER" id="PTHR38705:SF1">
    <property type="entry name" value="PROTEIN RDS1"/>
    <property type="match status" value="1"/>
</dbReference>
<dbReference type="HOGENOM" id="CLU_312843_0_0_1"/>
<gene>
    <name evidence="3" type="ORF">CMQ_8054</name>
</gene>
<keyword evidence="2" id="KW-1133">Transmembrane helix</keyword>
<evidence type="ECO:0000313" key="3">
    <source>
        <dbReference type="EMBL" id="EFX01588.1"/>
    </source>
</evidence>
<feature type="transmembrane region" description="Helical" evidence="2">
    <location>
        <begin position="36"/>
        <end position="60"/>
    </location>
</feature>
<dbReference type="InterPro" id="IPR039254">
    <property type="entry name" value="Rds1"/>
</dbReference>